<sequence length="50" mass="5512">LQALVDGKKVILNEASIKRDLRLDDVEVTAYLPNAVIFEELARISAKTTA</sequence>
<evidence type="ECO:0000313" key="1">
    <source>
        <dbReference type="EMBL" id="GFD29055.1"/>
    </source>
</evidence>
<comment type="caution">
    <text evidence="1">The sequence shown here is derived from an EMBL/GenBank/DDBJ whole genome shotgun (WGS) entry which is preliminary data.</text>
</comment>
<feature type="non-terminal residue" evidence="1">
    <location>
        <position position="1"/>
    </location>
</feature>
<name>A0A699V1C0_TANCI</name>
<accession>A0A699V1C0</accession>
<reference evidence="1" key="1">
    <citation type="journal article" date="2019" name="Sci. Rep.">
        <title>Draft genome of Tanacetum cinerariifolium, the natural source of mosquito coil.</title>
        <authorList>
            <person name="Yamashiro T."/>
            <person name="Shiraishi A."/>
            <person name="Satake H."/>
            <person name="Nakayama K."/>
        </authorList>
    </citation>
    <scope>NUCLEOTIDE SEQUENCE</scope>
</reference>
<organism evidence="1">
    <name type="scientific">Tanacetum cinerariifolium</name>
    <name type="common">Dalmatian daisy</name>
    <name type="synonym">Chrysanthemum cinerariifolium</name>
    <dbReference type="NCBI Taxonomy" id="118510"/>
    <lineage>
        <taxon>Eukaryota</taxon>
        <taxon>Viridiplantae</taxon>
        <taxon>Streptophyta</taxon>
        <taxon>Embryophyta</taxon>
        <taxon>Tracheophyta</taxon>
        <taxon>Spermatophyta</taxon>
        <taxon>Magnoliopsida</taxon>
        <taxon>eudicotyledons</taxon>
        <taxon>Gunneridae</taxon>
        <taxon>Pentapetalae</taxon>
        <taxon>asterids</taxon>
        <taxon>campanulids</taxon>
        <taxon>Asterales</taxon>
        <taxon>Asteraceae</taxon>
        <taxon>Asteroideae</taxon>
        <taxon>Anthemideae</taxon>
        <taxon>Anthemidinae</taxon>
        <taxon>Tanacetum</taxon>
    </lineage>
</organism>
<gene>
    <name evidence="1" type="ORF">Tci_901024</name>
</gene>
<dbReference type="EMBL" id="BKCJ011391206">
    <property type="protein sequence ID" value="GFD29055.1"/>
    <property type="molecule type" value="Genomic_DNA"/>
</dbReference>
<proteinExistence type="predicted"/>
<protein>
    <submittedName>
        <fullName evidence="1">Uncharacterized protein</fullName>
    </submittedName>
</protein>
<dbReference type="AlphaFoldDB" id="A0A699V1C0"/>